<dbReference type="InterPro" id="IPR041588">
    <property type="entry name" value="Integrase_H2C2"/>
</dbReference>
<sequence>MTKQKALVLFLITLRQIPCTVNFIICFPLLQSDHEITRDLIFRCHLRQLHAGVAQTLATLRQRYSIPQGRSCVRHVIRSCFQCRWATARPLQPKMAEDWTTPTPAFAHMGMDFAGPPFARVTKKTTTPRFVCLITSVHLELVPEMSTVDVMQALRRFMARRDRPATIQTGNFRSF</sequence>
<dbReference type="STRING" id="6336.A0A0V0SL87"/>
<proteinExistence type="predicted"/>
<accession>A0A0V0SL87</accession>
<dbReference type="AlphaFoldDB" id="A0A0V0SL87"/>
<dbReference type="GO" id="GO:0003676">
    <property type="term" value="F:nucleic acid binding"/>
    <property type="evidence" value="ECO:0007669"/>
    <property type="project" value="InterPro"/>
</dbReference>
<organism evidence="3 4">
    <name type="scientific">Trichinella nelsoni</name>
    <dbReference type="NCBI Taxonomy" id="6336"/>
    <lineage>
        <taxon>Eukaryota</taxon>
        <taxon>Metazoa</taxon>
        <taxon>Ecdysozoa</taxon>
        <taxon>Nematoda</taxon>
        <taxon>Enoplea</taxon>
        <taxon>Dorylaimia</taxon>
        <taxon>Trichinellida</taxon>
        <taxon>Trichinellidae</taxon>
        <taxon>Trichinella</taxon>
    </lineage>
</organism>
<dbReference type="Gene3D" id="3.30.420.10">
    <property type="entry name" value="Ribonuclease H-like superfamily/Ribonuclease H"/>
    <property type="match status" value="1"/>
</dbReference>
<comment type="caution">
    <text evidence="3">The sequence shown here is derived from an EMBL/GenBank/DDBJ whole genome shotgun (WGS) entry which is preliminary data.</text>
</comment>
<reference evidence="3 4" key="1">
    <citation type="submission" date="2015-01" db="EMBL/GenBank/DDBJ databases">
        <title>Evolution of Trichinella species and genotypes.</title>
        <authorList>
            <person name="Korhonen P.K."/>
            <person name="Edoardo P."/>
            <person name="Giuseppe L.R."/>
            <person name="Gasser R.B."/>
        </authorList>
    </citation>
    <scope>NUCLEOTIDE SEQUENCE [LARGE SCALE GENOMIC DNA]</scope>
    <source>
        <strain evidence="3">ISS37</strain>
    </source>
</reference>
<name>A0A0V0SL87_9BILA</name>
<dbReference type="PANTHER" id="PTHR47331">
    <property type="entry name" value="PHD-TYPE DOMAIN-CONTAINING PROTEIN"/>
    <property type="match status" value="1"/>
</dbReference>
<evidence type="ECO:0000313" key="4">
    <source>
        <dbReference type="Proteomes" id="UP000054630"/>
    </source>
</evidence>
<dbReference type="EMBL" id="JYDL01000003">
    <property type="protein sequence ID" value="KRX27371.1"/>
    <property type="molecule type" value="Genomic_DNA"/>
</dbReference>
<feature type="domain" description="Integrase zinc-binding" evidence="2">
    <location>
        <begin position="34"/>
        <end position="84"/>
    </location>
</feature>
<dbReference type="InterPro" id="IPR036397">
    <property type="entry name" value="RNaseH_sf"/>
</dbReference>
<dbReference type="OrthoDB" id="5866088at2759"/>
<protein>
    <recommendedName>
        <fullName evidence="2">Integrase zinc-binding domain-containing protein</fullName>
    </recommendedName>
</protein>
<dbReference type="Proteomes" id="UP000054630">
    <property type="component" value="Unassembled WGS sequence"/>
</dbReference>
<evidence type="ECO:0000313" key="3">
    <source>
        <dbReference type="EMBL" id="KRX27371.1"/>
    </source>
</evidence>
<feature type="signal peptide" evidence="1">
    <location>
        <begin position="1"/>
        <end position="22"/>
    </location>
</feature>
<gene>
    <name evidence="3" type="ORF">T07_1559</name>
</gene>
<evidence type="ECO:0000259" key="2">
    <source>
        <dbReference type="Pfam" id="PF17921"/>
    </source>
</evidence>
<evidence type="ECO:0000256" key="1">
    <source>
        <dbReference type="SAM" id="SignalP"/>
    </source>
</evidence>
<dbReference type="Pfam" id="PF17921">
    <property type="entry name" value="Integrase_H2C2"/>
    <property type="match status" value="1"/>
</dbReference>
<dbReference type="Gene3D" id="1.10.340.70">
    <property type="match status" value="1"/>
</dbReference>
<keyword evidence="4" id="KW-1185">Reference proteome</keyword>
<keyword evidence="1" id="KW-0732">Signal</keyword>
<feature type="chain" id="PRO_5006868700" description="Integrase zinc-binding domain-containing protein" evidence="1">
    <location>
        <begin position="23"/>
        <end position="175"/>
    </location>
</feature>